<reference evidence="10 11" key="1">
    <citation type="submission" date="2023-08" db="EMBL/GenBank/DDBJ databases">
        <title>Pleionea litopenaei sp. nov., isolated from stomach of juvenile Litopenaeus vannamei.</title>
        <authorList>
            <person name="Rho A.M."/>
            <person name="Hwang C.Y."/>
        </authorList>
    </citation>
    <scope>NUCLEOTIDE SEQUENCE [LARGE SCALE GENOMIC DNA]</scope>
    <source>
        <strain evidence="10 11">HL-JVS1</strain>
    </source>
</reference>
<organism evidence="10 11">
    <name type="scientific">Pleionea litopenaei</name>
    <dbReference type="NCBI Taxonomy" id="3070815"/>
    <lineage>
        <taxon>Bacteria</taxon>
        <taxon>Pseudomonadati</taxon>
        <taxon>Pseudomonadota</taxon>
        <taxon>Gammaproteobacteria</taxon>
        <taxon>Oceanospirillales</taxon>
        <taxon>Pleioneaceae</taxon>
        <taxon>Pleionea</taxon>
    </lineage>
</organism>
<gene>
    <name evidence="10" type="ORF">Q9312_09255</name>
</gene>
<evidence type="ECO:0000256" key="2">
    <source>
        <dbReference type="ARBA" id="ARBA00022475"/>
    </source>
</evidence>
<keyword evidence="2" id="KW-1003">Cell membrane</keyword>
<dbReference type="Proteomes" id="UP001239782">
    <property type="component" value="Chromosome"/>
</dbReference>
<evidence type="ECO:0000256" key="3">
    <source>
        <dbReference type="ARBA" id="ARBA00022692"/>
    </source>
</evidence>
<keyword evidence="11" id="KW-1185">Reference proteome</keyword>
<comment type="subcellular location">
    <subcellularLocation>
        <location evidence="1">Cell membrane</location>
        <topology evidence="1">Multi-pass membrane protein</topology>
    </subcellularLocation>
</comment>
<evidence type="ECO:0000256" key="6">
    <source>
        <dbReference type="ARBA" id="ARBA00038076"/>
    </source>
</evidence>
<protein>
    <submittedName>
        <fullName evidence="10">FtsX-like permease family protein</fullName>
    </submittedName>
</protein>
<keyword evidence="3 7" id="KW-0812">Transmembrane</keyword>
<keyword evidence="4 7" id="KW-1133">Transmembrane helix</keyword>
<evidence type="ECO:0000259" key="8">
    <source>
        <dbReference type="Pfam" id="PF02687"/>
    </source>
</evidence>
<proteinExistence type="inferred from homology"/>
<dbReference type="InterPro" id="IPR025857">
    <property type="entry name" value="MacB_PCD"/>
</dbReference>
<dbReference type="GO" id="GO:0022857">
    <property type="term" value="F:transmembrane transporter activity"/>
    <property type="evidence" value="ECO:0007669"/>
    <property type="project" value="TreeGrafter"/>
</dbReference>
<keyword evidence="5 7" id="KW-0472">Membrane</keyword>
<feature type="transmembrane region" description="Helical" evidence="7">
    <location>
        <begin position="281"/>
        <end position="305"/>
    </location>
</feature>
<dbReference type="Pfam" id="PF12704">
    <property type="entry name" value="MacB_PCD"/>
    <property type="match status" value="1"/>
</dbReference>
<sequence length="403" mass="44788">MEFRPILSALKRNKTGAILIAAQMALTMTIIVNAVFMINERQSQMDRPSGLDESNVFVFGYSGFAKDFNERVQLQEDLNYIRGLPGVVDAVQSNSAPLIGGGWSMSLNTESNSDTNGTGTAIYFADHHGMDAFGLKLIAGRNFEPNEITWRGRTSTSWPGQGIITQELAKQLFKDDWQNAIDKTVYISDDQPIKIIGIIEKMQAPWNGWRGLERSLLVPQQTEFGGARIIVRTEPGQRDRLMREVEEGLLANYKGRLIRRVQSMDDIRERSYRSHNGMNTILSTLVIALIVVTALGIVGLASFSVNRRRKQIGTRRALGATKIDIMRYFLLENFIISSFGIVLGVGMTLGLNMLLVSALDLPRIDWYYIPIGMLALWVIGLVAVYGPARKACAISPAIATRSV</sequence>
<comment type="similarity">
    <text evidence="6">Belongs to the ABC-4 integral membrane protein family.</text>
</comment>
<dbReference type="EMBL" id="CP133548">
    <property type="protein sequence ID" value="WMS89086.1"/>
    <property type="molecule type" value="Genomic_DNA"/>
</dbReference>
<name>A0AA51RWS4_9GAMM</name>
<feature type="domain" description="MacB-like periplasmic core" evidence="9">
    <location>
        <begin position="26"/>
        <end position="245"/>
    </location>
</feature>
<evidence type="ECO:0000259" key="9">
    <source>
        <dbReference type="Pfam" id="PF12704"/>
    </source>
</evidence>
<evidence type="ECO:0000313" key="11">
    <source>
        <dbReference type="Proteomes" id="UP001239782"/>
    </source>
</evidence>
<dbReference type="Pfam" id="PF02687">
    <property type="entry name" value="FtsX"/>
    <property type="match status" value="1"/>
</dbReference>
<dbReference type="RefSeq" id="WP_309204331.1">
    <property type="nucleotide sequence ID" value="NZ_CP133548.1"/>
</dbReference>
<evidence type="ECO:0000256" key="4">
    <source>
        <dbReference type="ARBA" id="ARBA00022989"/>
    </source>
</evidence>
<feature type="transmembrane region" description="Helical" evidence="7">
    <location>
        <begin position="16"/>
        <end position="38"/>
    </location>
</feature>
<dbReference type="KEGG" id="plei:Q9312_09255"/>
<evidence type="ECO:0000256" key="5">
    <source>
        <dbReference type="ARBA" id="ARBA00023136"/>
    </source>
</evidence>
<accession>A0AA51RWS4</accession>
<dbReference type="PANTHER" id="PTHR30572">
    <property type="entry name" value="MEMBRANE COMPONENT OF TRANSPORTER-RELATED"/>
    <property type="match status" value="1"/>
</dbReference>
<evidence type="ECO:0000256" key="1">
    <source>
        <dbReference type="ARBA" id="ARBA00004651"/>
    </source>
</evidence>
<dbReference type="GO" id="GO:0005886">
    <property type="term" value="C:plasma membrane"/>
    <property type="evidence" value="ECO:0007669"/>
    <property type="project" value="UniProtKB-SubCell"/>
</dbReference>
<dbReference type="InterPro" id="IPR050250">
    <property type="entry name" value="Macrolide_Exporter_MacB"/>
</dbReference>
<feature type="domain" description="ABC3 transporter permease C-terminal" evidence="8">
    <location>
        <begin position="285"/>
        <end position="396"/>
    </location>
</feature>
<dbReference type="AlphaFoldDB" id="A0AA51RWS4"/>
<dbReference type="InterPro" id="IPR003838">
    <property type="entry name" value="ABC3_permease_C"/>
</dbReference>
<feature type="transmembrane region" description="Helical" evidence="7">
    <location>
        <begin position="366"/>
        <end position="385"/>
    </location>
</feature>
<feature type="transmembrane region" description="Helical" evidence="7">
    <location>
        <begin position="325"/>
        <end position="346"/>
    </location>
</feature>
<evidence type="ECO:0000256" key="7">
    <source>
        <dbReference type="SAM" id="Phobius"/>
    </source>
</evidence>
<evidence type="ECO:0000313" key="10">
    <source>
        <dbReference type="EMBL" id="WMS89086.1"/>
    </source>
</evidence>
<dbReference type="PANTHER" id="PTHR30572:SF4">
    <property type="entry name" value="ABC TRANSPORTER PERMEASE YTRF"/>
    <property type="match status" value="1"/>
</dbReference>